<dbReference type="NCBIfam" id="TIGR00254">
    <property type="entry name" value="GGDEF"/>
    <property type="match status" value="1"/>
</dbReference>
<dbReference type="InterPro" id="IPR029787">
    <property type="entry name" value="Nucleotide_cyclase"/>
</dbReference>
<dbReference type="CDD" id="cd01949">
    <property type="entry name" value="GGDEF"/>
    <property type="match status" value="1"/>
</dbReference>
<dbReference type="RefSeq" id="WP_176239454.1">
    <property type="nucleotide sequence ID" value="NZ_AP024412.1"/>
</dbReference>
<dbReference type="Proteomes" id="UP000620133">
    <property type="component" value="Chromosome"/>
</dbReference>
<dbReference type="Pfam" id="PF00990">
    <property type="entry name" value="GGDEF"/>
    <property type="match status" value="1"/>
</dbReference>
<evidence type="ECO:0000313" key="1">
    <source>
        <dbReference type="EMBL" id="BCR36812.1"/>
    </source>
</evidence>
<evidence type="ECO:0000313" key="2">
    <source>
        <dbReference type="Proteomes" id="UP000620133"/>
    </source>
</evidence>
<reference evidence="1" key="1">
    <citation type="submission" date="2021-01" db="EMBL/GenBank/DDBJ databases">
        <title>Draft genome sequence of Acholeplasmataceae bacterium strain Mahy22.</title>
        <authorList>
            <person name="Watanabe M."/>
            <person name="Kojima H."/>
            <person name="Fukui M."/>
        </authorList>
    </citation>
    <scope>NUCLEOTIDE SEQUENCE</scope>
    <source>
        <strain evidence="1">Mahy22</strain>
    </source>
</reference>
<protein>
    <submittedName>
        <fullName evidence="1">Uncharacterized protein</fullName>
    </submittedName>
</protein>
<dbReference type="PROSITE" id="PS50887">
    <property type="entry name" value="GGDEF"/>
    <property type="match status" value="1"/>
</dbReference>
<name>A0A7U9TJZ5_9MOLU</name>
<dbReference type="GO" id="GO:0052621">
    <property type="term" value="F:diguanylate cyclase activity"/>
    <property type="evidence" value="ECO:0007669"/>
    <property type="project" value="TreeGrafter"/>
</dbReference>
<dbReference type="PANTHER" id="PTHR45138:SF9">
    <property type="entry name" value="DIGUANYLATE CYCLASE DGCM-RELATED"/>
    <property type="match status" value="1"/>
</dbReference>
<gene>
    <name evidence="1" type="ORF">MPAN_017050</name>
</gene>
<organism evidence="1 2">
    <name type="scientific">Mariniplasma anaerobium</name>
    <dbReference type="NCBI Taxonomy" id="2735436"/>
    <lineage>
        <taxon>Bacteria</taxon>
        <taxon>Bacillati</taxon>
        <taxon>Mycoplasmatota</taxon>
        <taxon>Mollicutes</taxon>
        <taxon>Acholeplasmatales</taxon>
        <taxon>Acholeplasmataceae</taxon>
        <taxon>Mariniplasma</taxon>
    </lineage>
</organism>
<dbReference type="PANTHER" id="PTHR45138">
    <property type="entry name" value="REGULATORY COMPONENTS OF SENSORY TRANSDUCTION SYSTEM"/>
    <property type="match status" value="1"/>
</dbReference>
<dbReference type="InterPro" id="IPR043128">
    <property type="entry name" value="Rev_trsase/Diguanyl_cyclase"/>
</dbReference>
<dbReference type="EMBL" id="AP024412">
    <property type="protein sequence ID" value="BCR36812.1"/>
    <property type="molecule type" value="Genomic_DNA"/>
</dbReference>
<accession>A0A7U9TJZ5</accession>
<keyword evidence="2" id="KW-1185">Reference proteome</keyword>
<dbReference type="KEGG" id="manr:MPAN_017050"/>
<dbReference type="Gene3D" id="3.30.70.270">
    <property type="match status" value="1"/>
</dbReference>
<dbReference type="InterPro" id="IPR050469">
    <property type="entry name" value="Diguanylate_Cyclase"/>
</dbReference>
<proteinExistence type="predicted"/>
<dbReference type="SUPFAM" id="SSF55073">
    <property type="entry name" value="Nucleotide cyclase"/>
    <property type="match status" value="1"/>
</dbReference>
<dbReference type="AlphaFoldDB" id="A0A7U9TJZ5"/>
<dbReference type="InterPro" id="IPR000160">
    <property type="entry name" value="GGDEF_dom"/>
</dbReference>
<sequence length="551" mass="63627">MKIIKKHSTLVTFIAILILFIVLSSMFTFKNTRLLLSDAQSINENWTYVETGIVFDLPHDFDLDKNEVQNISITLPNDFNKQQNILIRGSLQDVIVSLDGNVIYTYDLRSENKSIPYASLWHVVEIPENSQGLELMITLHSPFESMSGLTNEVFYGSVNDLNVYVLQNFGGRLLIGLIALFMGVLFSLLSLFVDKIKNNDVVYIGLFGIAVSFWMIVESRTTQFFIDSQYIHGATAYIMLAIMPIPMGAYVKRHVLKGYNKLYFFITLYFIIQFMAIILLQALGWVAFFESVVVTQISIAITILMTIILLVIEIKRYPERKAAKRFLFYFGVLAAIILLEIIAFSSKHFDIISIYVQWIALLFIIMLLVRYIFVLNANMKFRLRNEVLEELVYIDRLTTGKNRHAFEKDLDHLFSIDNMRNKLRIFYFDFDDLKRINDEFGHLEGDQLLKDGYLIINTIFGKHGTCYRIGGDEFSCILNHPSDELYRKMVKQFTEALKVYNSQRTSSVGISYGTAIYDKKLDLKPSDLIKRADQAMYLAKKNLPSRNQTKK</sequence>
<dbReference type="SMART" id="SM00267">
    <property type="entry name" value="GGDEF"/>
    <property type="match status" value="1"/>
</dbReference>